<evidence type="ECO:0000256" key="24">
    <source>
        <dbReference type="SAM" id="Phobius"/>
    </source>
</evidence>
<evidence type="ECO:0000256" key="16">
    <source>
        <dbReference type="ARBA" id="ARBA00023128"/>
    </source>
</evidence>
<feature type="binding site" evidence="20">
    <location>
        <position position="138"/>
    </location>
    <ligand>
        <name>alpha-D-mannose 1-phosphate</name>
        <dbReference type="ChEBI" id="CHEBI:58409"/>
    </ligand>
</feature>
<dbReference type="GO" id="GO:0006013">
    <property type="term" value="P:mannose metabolic process"/>
    <property type="evidence" value="ECO:0007669"/>
    <property type="project" value="TreeGrafter"/>
</dbReference>
<dbReference type="GO" id="GO:0004615">
    <property type="term" value="F:phosphomannomutase activity"/>
    <property type="evidence" value="ECO:0007669"/>
    <property type="project" value="UniProtKB-EC"/>
</dbReference>
<sequence>MAEAAAVYPPLEARPLKNTICLFDVDKTLTPARGTVAPEMLQLLSQLRHKCAIGFVGGSNLPKQQEQLGSATVDVTTLFDFCFAENGLTAYRLGKPMASNSFIQWLGEEKYQNLVDYCLRYISSVKLPKKRGTFVEYRNGMVNISPVGRSASTEERDEFEAYDKIHNIRKTLVESLRKEFADYGLTFSIGGQISFDVFPTGWDKTYCLQHVEAEKNISGVEYTTIHFFGDKNIESQKKVMHRLRYICFMVPPNSVLYFPDRLLRISGTKPREQQSSEDQRNIFPSTSSLRRYDNFKPIASTLLPLWSIKKESPPAEFFSGPKTPQASASKVSSAETTTIKLSSLHHHHLPPSSPISFAEATANKRFPRYAHIDKSTMANSKQVVKLPRFLVQPITWNASSAIGNPQAVTVASSPGLSLHLFAPKQKPLKVPNRPLHTSPAIPRHSRSSPLSSRSYLTSIARTPPSSTNIPRDVSSASIRHNGVYVAVFKPARRAFHSTPANCRDHHFDTLKIVQRLKGEGFSEEQAVALMRVLNDVIEESIQNLTRTMVLREDSERSTYTQKVDFAKLRSELLNSDSTESQLTRASHDRIAGDIQKLNSRLRDEIGRTQASVRLDLNLEKGRIREEANGQEMRIKETETRIEQEVAGLRERVEAVKFSTLQWLMGVCTGTAALILGAWRLLM</sequence>
<dbReference type="CDD" id="cd02585">
    <property type="entry name" value="HAD_PMM"/>
    <property type="match status" value="1"/>
</dbReference>
<keyword evidence="17 24" id="KW-0472">Membrane</keyword>
<evidence type="ECO:0000313" key="25">
    <source>
        <dbReference type="EMBL" id="EGC42776.1"/>
    </source>
</evidence>
<evidence type="ECO:0000256" key="1">
    <source>
        <dbReference type="ARBA" id="ARBA00004167"/>
    </source>
</evidence>
<evidence type="ECO:0000256" key="22">
    <source>
        <dbReference type="RuleBase" id="RU361118"/>
    </source>
</evidence>
<dbReference type="InterPro" id="IPR023214">
    <property type="entry name" value="HAD_sf"/>
</dbReference>
<keyword evidence="16" id="KW-0496">Mitochondrion</keyword>
<dbReference type="InterPro" id="IPR006379">
    <property type="entry name" value="HAD-SF_hydro_IIB"/>
</dbReference>
<feature type="binding site" evidence="21">
    <location>
        <position position="26"/>
    </location>
    <ligand>
        <name>Mg(2+)</name>
        <dbReference type="ChEBI" id="CHEBI:18420"/>
        <label>1</label>
    </ligand>
</feature>
<feature type="binding site" evidence="20">
    <location>
        <position position="33"/>
    </location>
    <ligand>
        <name>alpha-D-mannose 1-phosphate</name>
        <dbReference type="ChEBI" id="CHEBI:58409"/>
    </ligand>
</feature>
<evidence type="ECO:0000256" key="23">
    <source>
        <dbReference type="SAM" id="MobiDB-lite"/>
    </source>
</evidence>
<feature type="binding site" evidence="20">
    <location>
        <position position="156"/>
    </location>
    <ligand>
        <name>alpha-D-mannose 1-phosphate</name>
        <dbReference type="ChEBI" id="CHEBI:58409"/>
    </ligand>
</feature>
<keyword evidence="12 21" id="KW-0460">Magnesium</keyword>
<dbReference type="GO" id="GO:0005829">
    <property type="term" value="C:cytosol"/>
    <property type="evidence" value="ECO:0007669"/>
    <property type="project" value="TreeGrafter"/>
</dbReference>
<dbReference type="GO" id="GO:0016020">
    <property type="term" value="C:membrane"/>
    <property type="evidence" value="ECO:0007669"/>
    <property type="project" value="UniProtKB-SubCell"/>
</dbReference>
<dbReference type="Pfam" id="PF07798">
    <property type="entry name" value="CCDC90-like"/>
    <property type="match status" value="1"/>
</dbReference>
<feature type="binding site" evidence="20">
    <location>
        <position position="149"/>
    </location>
    <ligand>
        <name>alpha-D-mannose 1-phosphate</name>
        <dbReference type="ChEBI" id="CHEBI:58409"/>
    </ligand>
</feature>
<comment type="similarity">
    <text evidence="5">Belongs to the CCDC90 family.</text>
</comment>
<feature type="region of interest" description="Disordered" evidence="23">
    <location>
        <begin position="427"/>
        <end position="454"/>
    </location>
</feature>
<evidence type="ECO:0000256" key="10">
    <source>
        <dbReference type="ARBA" id="ARBA00022692"/>
    </source>
</evidence>
<comment type="subcellular location">
    <subcellularLocation>
        <location evidence="3 22">Cytoplasm</location>
    </subcellularLocation>
    <subcellularLocation>
        <location evidence="1">Membrane</location>
        <topology evidence="1">Single-pass membrane protein</topology>
    </subcellularLocation>
    <subcellularLocation>
        <location evidence="2">Mitochondrion</location>
    </subcellularLocation>
</comment>
<dbReference type="Gene3D" id="1.20.5.340">
    <property type="match status" value="1"/>
</dbReference>
<evidence type="ECO:0000256" key="3">
    <source>
        <dbReference type="ARBA" id="ARBA00004496"/>
    </source>
</evidence>
<dbReference type="NCBIfam" id="TIGR01484">
    <property type="entry name" value="HAD-SF-IIB"/>
    <property type="match status" value="1"/>
</dbReference>
<evidence type="ECO:0000256" key="20">
    <source>
        <dbReference type="PIRSR" id="PIRSR605002-2"/>
    </source>
</evidence>
<feature type="binding site" evidence="21">
    <location>
        <position position="24"/>
    </location>
    <ligand>
        <name>Mg(2+)</name>
        <dbReference type="ChEBI" id="CHEBI:18420"/>
        <label>1</label>
    </ligand>
</feature>
<feature type="binding site" evidence="20">
    <location>
        <position position="196"/>
    </location>
    <ligand>
        <name>alpha-D-mannose 1-phosphate</name>
        <dbReference type="ChEBI" id="CHEBI:58409"/>
    </ligand>
</feature>
<evidence type="ECO:0000256" key="21">
    <source>
        <dbReference type="PIRSR" id="PIRSR605002-3"/>
    </source>
</evidence>
<dbReference type="Gene3D" id="3.40.50.1000">
    <property type="entry name" value="HAD superfamily/HAD-like"/>
    <property type="match status" value="1"/>
</dbReference>
<name>F0U9V4_AJEC8</name>
<dbReference type="Proteomes" id="UP000008142">
    <property type="component" value="Unassembled WGS sequence"/>
</dbReference>
<evidence type="ECO:0000256" key="7">
    <source>
        <dbReference type="ARBA" id="ARBA00011738"/>
    </source>
</evidence>
<feature type="transmembrane region" description="Helical" evidence="24">
    <location>
        <begin position="660"/>
        <end position="681"/>
    </location>
</feature>
<keyword evidence="15" id="KW-0175">Coiled coil</keyword>
<reference evidence="26" key="1">
    <citation type="submission" date="2008-07" db="EMBL/GenBank/DDBJ databases">
        <title>Annotation of Ajellomyces capsulatus strain H88.</title>
        <authorList>
            <person name="Champion M."/>
            <person name="Cuomo C."/>
            <person name="Ma L.-J."/>
            <person name="Henn M.R."/>
            <person name="Sil A."/>
            <person name="Goldman B."/>
            <person name="Young S.K."/>
            <person name="Kodira C.D."/>
            <person name="Zeng Q."/>
            <person name="Koehrsen M."/>
            <person name="Alvarado L."/>
            <person name="Berlin A."/>
            <person name="Borenstein D."/>
            <person name="Chen Z."/>
            <person name="Engels R."/>
            <person name="Freedman E."/>
            <person name="Gellesch M."/>
            <person name="Goldberg J."/>
            <person name="Griggs A."/>
            <person name="Gujja S."/>
            <person name="Heiman D."/>
            <person name="Hepburn T."/>
            <person name="Howarth C."/>
            <person name="Jen D."/>
            <person name="Larson L."/>
            <person name="Lewis B."/>
            <person name="Mehta T."/>
            <person name="Park D."/>
            <person name="Pearson M."/>
            <person name="Roberts A."/>
            <person name="Saif S."/>
            <person name="Shea T."/>
            <person name="Shenoy N."/>
            <person name="Sisk P."/>
            <person name="Stolte C."/>
            <person name="Sykes S."/>
            <person name="Walk T."/>
            <person name="White J."/>
            <person name="Yandava C."/>
            <person name="Klein B."/>
            <person name="McEwen J.G."/>
            <person name="Puccia R."/>
            <person name="Goldman G.H."/>
            <person name="Felipe M.S."/>
            <person name="Nino-Vega G."/>
            <person name="San-Blas G."/>
            <person name="Taylor J."/>
            <person name="Mendoza L."/>
            <person name="Galagan J."/>
            <person name="Nusbaum C."/>
            <person name="Birren B."/>
        </authorList>
    </citation>
    <scope>NUCLEOTIDE SEQUENCE [LARGE SCALE GENOMIC DNA]</scope>
    <source>
        <strain evidence="26">H88</strain>
    </source>
</reference>
<evidence type="ECO:0000313" key="26">
    <source>
        <dbReference type="Proteomes" id="UP000008142"/>
    </source>
</evidence>
<dbReference type="SUPFAM" id="SSF56784">
    <property type="entry name" value="HAD-like"/>
    <property type="match status" value="1"/>
</dbReference>
<feature type="active site" description="Proton donor/acceptor" evidence="19">
    <location>
        <position position="26"/>
    </location>
</feature>
<comment type="catalytic activity">
    <reaction evidence="22">
        <text>alpha-D-mannose 1-phosphate = D-mannose 6-phosphate</text>
        <dbReference type="Rhea" id="RHEA:11140"/>
        <dbReference type="ChEBI" id="CHEBI:58409"/>
        <dbReference type="ChEBI" id="CHEBI:58735"/>
        <dbReference type="EC" id="5.4.2.8"/>
    </reaction>
</comment>
<keyword evidence="11 21" id="KW-0479">Metal-binding</keyword>
<dbReference type="EC" id="5.4.2.8" evidence="8 22"/>
<evidence type="ECO:0000256" key="18">
    <source>
        <dbReference type="ARBA" id="ARBA00023235"/>
    </source>
</evidence>
<evidence type="ECO:0000256" key="8">
    <source>
        <dbReference type="ARBA" id="ARBA00012730"/>
    </source>
</evidence>
<dbReference type="OrthoDB" id="889336at2759"/>
<evidence type="ECO:0000256" key="9">
    <source>
        <dbReference type="ARBA" id="ARBA00022490"/>
    </source>
</evidence>
<evidence type="ECO:0000256" key="11">
    <source>
        <dbReference type="ARBA" id="ARBA00022723"/>
    </source>
</evidence>
<dbReference type="InterPro" id="IPR005002">
    <property type="entry name" value="PMM"/>
</dbReference>
<evidence type="ECO:0000256" key="15">
    <source>
        <dbReference type="ARBA" id="ARBA00023054"/>
    </source>
</evidence>
<dbReference type="FunFam" id="1.20.5.340:FF:000018">
    <property type="entry name" value="Mitochondrial protein FMP32"/>
    <property type="match status" value="1"/>
</dbReference>
<dbReference type="AlphaFoldDB" id="F0U9V4"/>
<dbReference type="EMBL" id="DS990637">
    <property type="protein sequence ID" value="EGC42776.1"/>
    <property type="molecule type" value="Genomic_DNA"/>
</dbReference>
<comment type="pathway">
    <text evidence="4 22">Nucleotide-sugar biosynthesis; GDP-alpha-D-mannose biosynthesis; alpha-D-mannose 1-phosphate from D-fructose 6-phosphate: step 2/2.</text>
</comment>
<evidence type="ECO:0000256" key="17">
    <source>
        <dbReference type="ARBA" id="ARBA00023136"/>
    </source>
</evidence>
<comment type="cofactor">
    <cofactor evidence="21">
        <name>Mg(2+)</name>
        <dbReference type="ChEBI" id="CHEBI:18420"/>
    </cofactor>
</comment>
<dbReference type="GO" id="GO:0009298">
    <property type="term" value="P:GDP-mannose biosynthetic process"/>
    <property type="evidence" value="ECO:0007669"/>
    <property type="project" value="UniProtKB-UniPathway"/>
</dbReference>
<comment type="subunit">
    <text evidence="7 22">Homodimer.</text>
</comment>
<dbReference type="InterPro" id="IPR024461">
    <property type="entry name" value="CCDC90-like"/>
</dbReference>
<keyword evidence="9 22" id="KW-0963">Cytoplasm</keyword>
<dbReference type="GO" id="GO:0046872">
    <property type="term" value="F:metal ion binding"/>
    <property type="evidence" value="ECO:0007669"/>
    <property type="project" value="UniProtKB-KW"/>
</dbReference>
<evidence type="ECO:0000256" key="14">
    <source>
        <dbReference type="ARBA" id="ARBA00022989"/>
    </source>
</evidence>
<dbReference type="PANTHER" id="PTHR10466">
    <property type="entry name" value="PHOSPHOMANNOMUTASE"/>
    <property type="match status" value="1"/>
</dbReference>
<dbReference type="VEuPathDB" id="FungiDB:I7I53_09195"/>
<dbReference type="FunFam" id="3.30.1240.20:FF:000001">
    <property type="entry name" value="Phosphomannomutase"/>
    <property type="match status" value="1"/>
</dbReference>
<evidence type="ECO:0000256" key="6">
    <source>
        <dbReference type="ARBA" id="ARBA00009736"/>
    </source>
</evidence>
<dbReference type="GO" id="GO:0006487">
    <property type="term" value="P:protein N-linked glycosylation"/>
    <property type="evidence" value="ECO:0007669"/>
    <property type="project" value="TreeGrafter"/>
</dbReference>
<keyword evidence="10 24" id="KW-0812">Transmembrane</keyword>
<dbReference type="UniPathway" id="UPA00126">
    <property type="reaction ID" value="UER00424"/>
</dbReference>
<keyword evidence="18 22" id="KW-0413">Isomerase</keyword>
<evidence type="ECO:0000256" key="2">
    <source>
        <dbReference type="ARBA" id="ARBA00004173"/>
    </source>
</evidence>
<dbReference type="InterPro" id="IPR036412">
    <property type="entry name" value="HAD-like_sf"/>
</dbReference>
<accession>F0U9V4</accession>
<feature type="binding site" evidence="21">
    <location>
        <position position="230"/>
    </location>
    <ligand>
        <name>Mg(2+)</name>
        <dbReference type="ChEBI" id="CHEBI:18420"/>
        <label>2</label>
    </ligand>
</feature>
<dbReference type="GO" id="GO:0005739">
    <property type="term" value="C:mitochondrion"/>
    <property type="evidence" value="ECO:0007669"/>
    <property type="project" value="UniProtKB-SubCell"/>
</dbReference>
<dbReference type="InterPro" id="IPR043169">
    <property type="entry name" value="PMM_cap"/>
</dbReference>
<feature type="active site" description="Nucleophile" evidence="19">
    <location>
        <position position="24"/>
    </location>
</feature>
<organism evidence="26">
    <name type="scientific">Ajellomyces capsulatus (strain H88)</name>
    <name type="common">Darling's disease fungus</name>
    <name type="synonym">Histoplasma capsulatum</name>
    <dbReference type="NCBI Taxonomy" id="544711"/>
    <lineage>
        <taxon>Eukaryota</taxon>
        <taxon>Fungi</taxon>
        <taxon>Dikarya</taxon>
        <taxon>Ascomycota</taxon>
        <taxon>Pezizomycotina</taxon>
        <taxon>Eurotiomycetes</taxon>
        <taxon>Eurotiomycetidae</taxon>
        <taxon>Onygenales</taxon>
        <taxon>Ajellomycetaceae</taxon>
        <taxon>Histoplasma</taxon>
    </lineage>
</organism>
<dbReference type="Pfam" id="PF03332">
    <property type="entry name" value="PMM"/>
    <property type="match status" value="1"/>
</dbReference>
<comment type="function">
    <text evidence="22">Involved in the synthesis of the GDP-mannose and dolichol-phosphate-mannose required for a number of critical mannosyl transfer reactions.</text>
</comment>
<keyword evidence="14 24" id="KW-1133">Transmembrane helix</keyword>
<dbReference type="PANTHER" id="PTHR10466:SF0">
    <property type="entry name" value="PHOSPHOMANNOMUTASE"/>
    <property type="match status" value="1"/>
</dbReference>
<dbReference type="STRING" id="544711.F0U9V4"/>
<proteinExistence type="inferred from homology"/>
<evidence type="ECO:0000256" key="13">
    <source>
        <dbReference type="ARBA" id="ARBA00022946"/>
    </source>
</evidence>
<evidence type="ECO:0000256" key="12">
    <source>
        <dbReference type="ARBA" id="ARBA00022842"/>
    </source>
</evidence>
<protein>
    <recommendedName>
        <fullName evidence="8 22">Phosphomannomutase</fullName>
        <ecNumber evidence="8 22">5.4.2.8</ecNumber>
    </recommendedName>
</protein>
<comment type="similarity">
    <text evidence="6 22">Belongs to the eukaryotic PMM family.</text>
</comment>
<dbReference type="HOGENOM" id="CLU_403299_0_0_1"/>
<evidence type="ECO:0000256" key="19">
    <source>
        <dbReference type="PIRSR" id="PIRSR605002-1"/>
    </source>
</evidence>
<evidence type="ECO:0000256" key="4">
    <source>
        <dbReference type="ARBA" id="ARBA00004699"/>
    </source>
</evidence>
<keyword evidence="13" id="KW-0809">Transit peptide</keyword>
<feature type="binding site" evidence="20">
    <location>
        <position position="194"/>
    </location>
    <ligand>
        <name>alpha-D-mannose 1-phosphate</name>
        <dbReference type="ChEBI" id="CHEBI:58409"/>
    </ligand>
</feature>
<gene>
    <name evidence="25" type="ORF">HCEG_01991</name>
</gene>
<evidence type="ECO:0000256" key="5">
    <source>
        <dbReference type="ARBA" id="ARBA00007224"/>
    </source>
</evidence>
<dbReference type="Gene3D" id="3.30.1240.20">
    <property type="match status" value="1"/>
</dbReference>